<sequence>MSMSISEEFKDQKVKELLEDYIALDKEIKSIPEKINTELTSLRETISSLPENIEISIVKLANALEEAESSFDELTIKHRAILMNQLDESKLELRAAIKNEIVNEISESIQKTQMHLDKFESKVKDITESNNFINYKSWVAIIILSGALVLSIGFNGVFYFFK</sequence>
<proteinExistence type="predicted"/>
<accession>A0ABN4Z5R0</accession>
<geneLocation type="plasmid" evidence="3 4">
    <name>pDSJ05</name>
</geneLocation>
<feature type="coiled-coil region" evidence="1">
    <location>
        <begin position="57"/>
        <end position="99"/>
    </location>
</feature>
<gene>
    <name evidence="3" type="ORF">DSJ_22820</name>
</gene>
<evidence type="ECO:0000313" key="3">
    <source>
        <dbReference type="EMBL" id="ARF52130.1"/>
    </source>
</evidence>
<keyword evidence="2" id="KW-0472">Membrane</keyword>
<reference evidence="3 4" key="1">
    <citation type="submission" date="2016-10" db="EMBL/GenBank/DDBJ databases">
        <title>Complete Genome Assembly of Pantoea stewartii subsp. stewartii DC283, a Corn Pathogen.</title>
        <authorList>
            <person name="Duong D.A."/>
            <person name="Stevens A.M."/>
            <person name="Jensen R.V."/>
        </authorList>
    </citation>
    <scope>NUCLEOTIDE SEQUENCE [LARGE SCALE GENOMIC DNA]</scope>
    <source>
        <strain evidence="3 4">DC283</strain>
        <plasmid evidence="3 4">pDSJ05</plasmid>
    </source>
</reference>
<evidence type="ECO:0000313" key="4">
    <source>
        <dbReference type="Proteomes" id="UP000192380"/>
    </source>
</evidence>
<keyword evidence="2" id="KW-1133">Transmembrane helix</keyword>
<name>A0ABN4Z5R0_PANSE</name>
<keyword evidence="3" id="KW-0614">Plasmid</keyword>
<evidence type="ECO:0000256" key="2">
    <source>
        <dbReference type="SAM" id="Phobius"/>
    </source>
</evidence>
<keyword evidence="4" id="KW-1185">Reference proteome</keyword>
<dbReference type="Proteomes" id="UP000192380">
    <property type="component" value="Plasmid pDSJ05"/>
</dbReference>
<keyword evidence="1" id="KW-0175">Coiled coil</keyword>
<organism evidence="3 4">
    <name type="scientific">Pantoea stewartii subsp. stewartii DC283</name>
    <dbReference type="NCBI Taxonomy" id="660596"/>
    <lineage>
        <taxon>Bacteria</taxon>
        <taxon>Pseudomonadati</taxon>
        <taxon>Pseudomonadota</taxon>
        <taxon>Gammaproteobacteria</taxon>
        <taxon>Enterobacterales</taxon>
        <taxon>Erwiniaceae</taxon>
        <taxon>Pantoea</taxon>
    </lineage>
</organism>
<protein>
    <submittedName>
        <fullName evidence="3">Uncharacterized protein</fullName>
    </submittedName>
</protein>
<feature type="transmembrane region" description="Helical" evidence="2">
    <location>
        <begin position="138"/>
        <end position="161"/>
    </location>
</feature>
<evidence type="ECO:0000256" key="1">
    <source>
        <dbReference type="SAM" id="Coils"/>
    </source>
</evidence>
<keyword evidence="2" id="KW-0812">Transmembrane</keyword>
<dbReference type="EMBL" id="CP017586">
    <property type="protein sequence ID" value="ARF52130.1"/>
    <property type="molecule type" value="Genomic_DNA"/>
</dbReference>